<accession>A0ABP9HJ86</accession>
<dbReference type="Pfam" id="PF07729">
    <property type="entry name" value="FCD"/>
    <property type="match status" value="1"/>
</dbReference>
<dbReference type="Proteomes" id="UP001500466">
    <property type="component" value="Unassembled WGS sequence"/>
</dbReference>
<sequence>MDEPAAETGSEGGKGRLGERLSLREQVARAIRAALVAGEMRPGVVYSAPGLAARFGVSATPVREALLDLAKDGLVEPVRNKGFRVRALSARDADEIHRLRRLLEVPTVADLARDGCADALPALRALADDVAEAVKHGDVLGYVLADQRFHTRLLELSGNARLVRIVLELRSQARLYRLRPLVERGELSRTAHDHHDLLDLIEARDPDGAAVLMERHLVWSRRMEPEEAAAEHVEPVTASGPFAERPAPGFPEKPFGAP</sequence>
<organism evidence="6 7">
    <name type="scientific">Yinghuangia aomiensis</name>
    <dbReference type="NCBI Taxonomy" id="676205"/>
    <lineage>
        <taxon>Bacteria</taxon>
        <taxon>Bacillati</taxon>
        <taxon>Actinomycetota</taxon>
        <taxon>Actinomycetes</taxon>
        <taxon>Kitasatosporales</taxon>
        <taxon>Streptomycetaceae</taxon>
        <taxon>Yinghuangia</taxon>
    </lineage>
</organism>
<evidence type="ECO:0000256" key="2">
    <source>
        <dbReference type="ARBA" id="ARBA00023125"/>
    </source>
</evidence>
<feature type="region of interest" description="Disordered" evidence="4">
    <location>
        <begin position="228"/>
        <end position="258"/>
    </location>
</feature>
<keyword evidence="3" id="KW-0804">Transcription</keyword>
<reference evidence="7" key="1">
    <citation type="journal article" date="2019" name="Int. J. Syst. Evol. Microbiol.">
        <title>The Global Catalogue of Microorganisms (GCM) 10K type strain sequencing project: providing services to taxonomists for standard genome sequencing and annotation.</title>
        <authorList>
            <consortium name="The Broad Institute Genomics Platform"/>
            <consortium name="The Broad Institute Genome Sequencing Center for Infectious Disease"/>
            <person name="Wu L."/>
            <person name="Ma J."/>
        </authorList>
    </citation>
    <scope>NUCLEOTIDE SEQUENCE [LARGE SCALE GENOMIC DNA]</scope>
    <source>
        <strain evidence="7">JCM 17986</strain>
    </source>
</reference>
<dbReference type="InterPro" id="IPR000524">
    <property type="entry name" value="Tscrpt_reg_HTH_GntR"/>
</dbReference>
<evidence type="ECO:0000256" key="1">
    <source>
        <dbReference type="ARBA" id="ARBA00023015"/>
    </source>
</evidence>
<dbReference type="CDD" id="cd07377">
    <property type="entry name" value="WHTH_GntR"/>
    <property type="match status" value="1"/>
</dbReference>
<proteinExistence type="predicted"/>
<dbReference type="SMART" id="SM00895">
    <property type="entry name" value="FCD"/>
    <property type="match status" value="1"/>
</dbReference>
<evidence type="ECO:0000259" key="5">
    <source>
        <dbReference type="PROSITE" id="PS50949"/>
    </source>
</evidence>
<keyword evidence="7" id="KW-1185">Reference proteome</keyword>
<keyword evidence="2" id="KW-0238">DNA-binding</keyword>
<evidence type="ECO:0000313" key="6">
    <source>
        <dbReference type="EMBL" id="GAA4972236.1"/>
    </source>
</evidence>
<dbReference type="InterPro" id="IPR011711">
    <property type="entry name" value="GntR_C"/>
</dbReference>
<evidence type="ECO:0000313" key="7">
    <source>
        <dbReference type="Proteomes" id="UP001500466"/>
    </source>
</evidence>
<gene>
    <name evidence="6" type="ORF">GCM10023205_42910</name>
</gene>
<evidence type="ECO:0000256" key="3">
    <source>
        <dbReference type="ARBA" id="ARBA00023163"/>
    </source>
</evidence>
<dbReference type="PANTHER" id="PTHR43537:SF45">
    <property type="entry name" value="GNTR FAMILY REGULATORY PROTEIN"/>
    <property type="match status" value="1"/>
</dbReference>
<dbReference type="SUPFAM" id="SSF48008">
    <property type="entry name" value="GntR ligand-binding domain-like"/>
    <property type="match status" value="1"/>
</dbReference>
<dbReference type="PANTHER" id="PTHR43537">
    <property type="entry name" value="TRANSCRIPTIONAL REGULATOR, GNTR FAMILY"/>
    <property type="match status" value="1"/>
</dbReference>
<comment type="caution">
    <text evidence="6">The sequence shown here is derived from an EMBL/GenBank/DDBJ whole genome shotgun (WGS) entry which is preliminary data.</text>
</comment>
<dbReference type="Pfam" id="PF00392">
    <property type="entry name" value="GntR"/>
    <property type="match status" value="1"/>
</dbReference>
<dbReference type="SUPFAM" id="SSF46785">
    <property type="entry name" value="Winged helix' DNA-binding domain"/>
    <property type="match status" value="1"/>
</dbReference>
<name>A0ABP9HJ86_9ACTN</name>
<dbReference type="SMART" id="SM00345">
    <property type="entry name" value="HTH_GNTR"/>
    <property type="match status" value="1"/>
</dbReference>
<dbReference type="InterPro" id="IPR036388">
    <property type="entry name" value="WH-like_DNA-bd_sf"/>
</dbReference>
<feature type="domain" description="HTH gntR-type" evidence="5">
    <location>
        <begin position="21"/>
        <end position="88"/>
    </location>
</feature>
<dbReference type="InterPro" id="IPR008920">
    <property type="entry name" value="TF_FadR/GntR_C"/>
</dbReference>
<dbReference type="Gene3D" id="1.20.120.530">
    <property type="entry name" value="GntR ligand-binding domain-like"/>
    <property type="match status" value="1"/>
</dbReference>
<dbReference type="Gene3D" id="1.10.10.10">
    <property type="entry name" value="Winged helix-like DNA-binding domain superfamily/Winged helix DNA-binding domain"/>
    <property type="match status" value="1"/>
</dbReference>
<dbReference type="PROSITE" id="PS50949">
    <property type="entry name" value="HTH_GNTR"/>
    <property type="match status" value="1"/>
</dbReference>
<dbReference type="RefSeq" id="WP_345677188.1">
    <property type="nucleotide sequence ID" value="NZ_BAABHS010000014.1"/>
</dbReference>
<dbReference type="EMBL" id="BAABHS010000014">
    <property type="protein sequence ID" value="GAA4972236.1"/>
    <property type="molecule type" value="Genomic_DNA"/>
</dbReference>
<protein>
    <submittedName>
        <fullName evidence="6">GntR family transcriptional regulator</fullName>
    </submittedName>
</protein>
<dbReference type="InterPro" id="IPR036390">
    <property type="entry name" value="WH_DNA-bd_sf"/>
</dbReference>
<keyword evidence="1" id="KW-0805">Transcription regulation</keyword>
<evidence type="ECO:0000256" key="4">
    <source>
        <dbReference type="SAM" id="MobiDB-lite"/>
    </source>
</evidence>